<evidence type="ECO:0000313" key="3">
    <source>
        <dbReference type="Proteomes" id="UP000615326"/>
    </source>
</evidence>
<dbReference type="Pfam" id="PF00535">
    <property type="entry name" value="Glycos_transf_2"/>
    <property type="match status" value="1"/>
</dbReference>
<dbReference type="Proteomes" id="UP000615326">
    <property type="component" value="Unassembled WGS sequence"/>
</dbReference>
<gene>
    <name evidence="2" type="ORF">GOB84_03400</name>
</gene>
<sequence length="1058" mass="116652">MPATIAADHIFFLLADARLGPLFAPPAIIDTDLCQYMHLPLLSVLLTALRSSDAVFIDSSPSVTTYAEQIVTARDLGTRIRKLTTGQRNSLSPTCGPIGFVHCDLTSTRPRDWLATLDNLGPKLAPDVIFALHGTETEAGGGVWNTLTASSPHYLFPHGAGLGLIAPGHVPDPLAPLMGTDMEKLDPTAQARLHTRFSFFGTHWSNNARIQVDHIRREEQKTAERQARLVLSETRFALAAQKEEADARLTAEQSLISHESLRAARAEQQHQSAVAARDTAQQQLAEVRSYISAIKNWTGQFTEHINTKNAEIARLKTKLAGHEEGLDALRHLLETRPSLPRRLARAVRRQHFVPSVPKTPGAPEMLHLPPPPEPPALCVNNDIQAPDALPLPVTTEAISWPPHPLTTPDSAILRNVLFVSGEPTTPGSLYRCTRNAAACTAAGHNTRVRPCGIISPEDVFWADIIILWRVEFSGHVATIIRLTREKGGIVIFDVDDLVFLPMLASISIIDGIRTAGGNTEAGIHNTFTKMQATLDRADASFGTTAELTTHLRRLSPVAFTLPNIFDAATLRRSRLAARIRKAEGTHGLIRIGYASGTRTHQRDFAVVADVLAELMQTYTSLRLVLFRESDNQRSVLLMEEFPSLAPFADQIEWRDLVPLDALPDEYARFDINIAPLEVGNPFCEAKSEIKFFEPALTSVPSVVSPTSPFRACIINGVTGFLAETQDEWRTALTRLIESPDLRTRIARNAASHVLWNFGPERQAMLFDAIIMSFGNEAATARATETILARGGFLARNVPEVPDSTVLFEHDALLASADVTVVITSHNYAGLIVEALESVRAQTMKTLDLVVVDDASTDDSPDIIVDWARQHTDRFNRLLVLAPKRNTGLGGARNIAVSASETPYYLSLDADNRLLPNACEALLSACDSLTAYAYPLIRTFDGKSAPGLMGDFPFRPLRLQNANMIDAMAFVAKWAWSAVGGYYVKRDAMGWEDYDLWCSFTEMGLKGTHLPEIVAEYRIHENSMTNNVTEELAHKARVVDFILSRHSWLDIHREARKRD</sequence>
<dbReference type="CDD" id="cd00761">
    <property type="entry name" value="Glyco_tranf_GTA_type"/>
    <property type="match status" value="1"/>
</dbReference>
<accession>A0ABX0K9W5</accession>
<dbReference type="SUPFAM" id="SSF53756">
    <property type="entry name" value="UDP-Glycosyltransferase/glycogen phosphorylase"/>
    <property type="match status" value="1"/>
</dbReference>
<dbReference type="PANTHER" id="PTHR43685">
    <property type="entry name" value="GLYCOSYLTRANSFERASE"/>
    <property type="match status" value="1"/>
</dbReference>
<dbReference type="Gene3D" id="3.90.550.10">
    <property type="entry name" value="Spore Coat Polysaccharide Biosynthesis Protein SpsA, Chain A"/>
    <property type="match status" value="1"/>
</dbReference>
<proteinExistence type="predicted"/>
<keyword evidence="3" id="KW-1185">Reference proteome</keyword>
<dbReference type="PANTHER" id="PTHR43685:SF2">
    <property type="entry name" value="GLYCOSYLTRANSFERASE 2-LIKE DOMAIN-CONTAINING PROTEIN"/>
    <property type="match status" value="1"/>
</dbReference>
<dbReference type="EMBL" id="WOSW01000003">
    <property type="protein sequence ID" value="NHO31618.1"/>
    <property type="molecule type" value="Genomic_DNA"/>
</dbReference>
<evidence type="ECO:0000259" key="1">
    <source>
        <dbReference type="Pfam" id="PF00535"/>
    </source>
</evidence>
<name>A0ABX0K9W5_9PROT</name>
<dbReference type="Gene3D" id="3.40.50.2000">
    <property type="entry name" value="Glycogen Phosphorylase B"/>
    <property type="match status" value="1"/>
</dbReference>
<organism evidence="2 3">
    <name type="scientific">Acetobacter fallax</name>
    <dbReference type="NCBI Taxonomy" id="1737473"/>
    <lineage>
        <taxon>Bacteria</taxon>
        <taxon>Pseudomonadati</taxon>
        <taxon>Pseudomonadota</taxon>
        <taxon>Alphaproteobacteria</taxon>
        <taxon>Acetobacterales</taxon>
        <taxon>Acetobacteraceae</taxon>
        <taxon>Acetobacter</taxon>
    </lineage>
</organism>
<dbReference type="RefSeq" id="WP_173576209.1">
    <property type="nucleotide sequence ID" value="NZ_WOSW01000003.1"/>
</dbReference>
<protein>
    <submittedName>
        <fullName evidence="2">Glycosyltransferase</fullName>
    </submittedName>
</protein>
<dbReference type="InterPro" id="IPR001173">
    <property type="entry name" value="Glyco_trans_2-like"/>
</dbReference>
<evidence type="ECO:0000313" key="2">
    <source>
        <dbReference type="EMBL" id="NHO31618.1"/>
    </source>
</evidence>
<dbReference type="SUPFAM" id="SSF53448">
    <property type="entry name" value="Nucleotide-diphospho-sugar transferases"/>
    <property type="match status" value="1"/>
</dbReference>
<dbReference type="InterPro" id="IPR029044">
    <property type="entry name" value="Nucleotide-diphossugar_trans"/>
</dbReference>
<feature type="domain" description="Glycosyltransferase 2-like" evidence="1">
    <location>
        <begin position="819"/>
        <end position="942"/>
    </location>
</feature>
<comment type="caution">
    <text evidence="2">The sequence shown here is derived from an EMBL/GenBank/DDBJ whole genome shotgun (WGS) entry which is preliminary data.</text>
</comment>
<reference evidence="2 3" key="1">
    <citation type="journal article" date="2020" name="Int. J. Syst. Evol. Microbiol.">
        <title>Novel acetic acid bacteria from cider fermentations: Acetobacter conturbans sp. nov. and Acetobacter fallax sp. nov.</title>
        <authorList>
            <person name="Sombolestani A.S."/>
            <person name="Cleenwerck I."/>
            <person name="Cnockaert M."/>
            <person name="Borremans W."/>
            <person name="Wieme A.D."/>
            <person name="De Vuyst L."/>
            <person name="Vandamme P."/>
        </authorList>
    </citation>
    <scope>NUCLEOTIDE SEQUENCE [LARGE SCALE GENOMIC DNA]</scope>
    <source>
        <strain evidence="2 3">LMG 1637</strain>
    </source>
</reference>
<dbReference type="InterPro" id="IPR050834">
    <property type="entry name" value="Glycosyltransf_2"/>
</dbReference>